<dbReference type="Gene3D" id="1.10.260.40">
    <property type="entry name" value="lambda repressor-like DNA-binding domains"/>
    <property type="match status" value="1"/>
</dbReference>
<feature type="domain" description="HTH cro/C1-type" evidence="2">
    <location>
        <begin position="7"/>
        <end position="62"/>
    </location>
</feature>
<dbReference type="PANTHER" id="PTHR46558:SF13">
    <property type="entry name" value="HTH-TYPE TRANSCRIPTIONAL REGULATOR IMMR"/>
    <property type="match status" value="1"/>
</dbReference>
<dbReference type="PANTHER" id="PTHR46558">
    <property type="entry name" value="TRACRIPTIONAL REGULATORY PROTEIN-RELATED-RELATED"/>
    <property type="match status" value="1"/>
</dbReference>
<dbReference type="SMART" id="SM00530">
    <property type="entry name" value="HTH_XRE"/>
    <property type="match status" value="1"/>
</dbReference>
<dbReference type="PROSITE" id="PS50943">
    <property type="entry name" value="HTH_CROC1"/>
    <property type="match status" value="1"/>
</dbReference>
<dbReference type="InterPro" id="IPR001387">
    <property type="entry name" value="Cro/C1-type_HTH"/>
</dbReference>
<evidence type="ECO:0000313" key="3">
    <source>
        <dbReference type="EMBL" id="SKB64429.1"/>
    </source>
</evidence>
<reference evidence="4" key="1">
    <citation type="submission" date="2017-02" db="EMBL/GenBank/DDBJ databases">
        <authorList>
            <person name="Varghese N."/>
            <person name="Submissions S."/>
        </authorList>
    </citation>
    <scope>NUCLEOTIDE SEQUENCE [LARGE SCALE GENOMIC DNA]</scope>
    <source>
        <strain evidence="4">ATCC 35199</strain>
    </source>
</reference>
<organism evidence="3 4">
    <name type="scientific">Acetoanaerobium noterae</name>
    <dbReference type="NCBI Taxonomy" id="745369"/>
    <lineage>
        <taxon>Bacteria</taxon>
        <taxon>Bacillati</taxon>
        <taxon>Bacillota</taxon>
        <taxon>Clostridia</taxon>
        <taxon>Peptostreptococcales</taxon>
        <taxon>Filifactoraceae</taxon>
        <taxon>Acetoanaerobium</taxon>
    </lineage>
</organism>
<dbReference type="AlphaFoldDB" id="A0A1T5CYF5"/>
<evidence type="ECO:0000313" key="4">
    <source>
        <dbReference type="Proteomes" id="UP000243406"/>
    </source>
</evidence>
<dbReference type="GO" id="GO:0003677">
    <property type="term" value="F:DNA binding"/>
    <property type="evidence" value="ECO:0007669"/>
    <property type="project" value="UniProtKB-KW"/>
</dbReference>
<gene>
    <name evidence="3" type="ORF">SAMN02745120_2462</name>
</gene>
<dbReference type="CDD" id="cd00093">
    <property type="entry name" value="HTH_XRE"/>
    <property type="match status" value="1"/>
</dbReference>
<keyword evidence="1" id="KW-0238">DNA-binding</keyword>
<keyword evidence="4" id="KW-1185">Reference proteome</keyword>
<accession>A0A1T5CYF5</accession>
<dbReference type="Proteomes" id="UP000243406">
    <property type="component" value="Unassembled WGS sequence"/>
</dbReference>
<evidence type="ECO:0000259" key="2">
    <source>
        <dbReference type="PROSITE" id="PS50943"/>
    </source>
</evidence>
<proteinExistence type="predicted"/>
<sequence length="234" mass="27545">MSFGQNIQFLRKMRNKMTQEELAEKLGVSRQTVSKWELDVMYPEMDKVIEICKLFSCSMDELIRNDMNVSDEAYSDIRMEYVEPFRYIRYAVVSTEPEDDALDHVKKWAKMLKIQNPEIIGWDFPVLSQEQINVFNMHGYVAALILPDNVTETADFMDIVNQDKQKYIVITIKDPMIAPFRLIPNAYKVLMTHMHINRIPHKEDKKIISCFEKEYFVNGTSYMDVYIAVDEIES</sequence>
<dbReference type="EMBL" id="FUYN01000006">
    <property type="protein sequence ID" value="SKB64429.1"/>
    <property type="molecule type" value="Genomic_DNA"/>
</dbReference>
<evidence type="ECO:0000256" key="1">
    <source>
        <dbReference type="ARBA" id="ARBA00023125"/>
    </source>
</evidence>
<dbReference type="OrthoDB" id="9812495at2"/>
<protein>
    <submittedName>
        <fullName evidence="3">Helix-turn-helix</fullName>
    </submittedName>
</protein>
<dbReference type="RefSeq" id="WP_079590240.1">
    <property type="nucleotide sequence ID" value="NZ_CP154629.1"/>
</dbReference>
<dbReference type="InterPro" id="IPR010982">
    <property type="entry name" value="Lambda_DNA-bd_dom_sf"/>
</dbReference>
<dbReference type="Pfam" id="PF01381">
    <property type="entry name" value="HTH_3"/>
    <property type="match status" value="1"/>
</dbReference>
<dbReference type="SUPFAM" id="SSF47413">
    <property type="entry name" value="lambda repressor-like DNA-binding domains"/>
    <property type="match status" value="1"/>
</dbReference>
<name>A0A1T5CYF5_9FIRM</name>